<evidence type="ECO:0000256" key="1">
    <source>
        <dbReference type="ARBA" id="ARBA00004861"/>
    </source>
</evidence>
<evidence type="ECO:0000256" key="4">
    <source>
        <dbReference type="ARBA" id="ARBA00022975"/>
    </source>
</evidence>
<evidence type="ECO:0000256" key="2">
    <source>
        <dbReference type="ARBA" id="ARBA00008847"/>
    </source>
</evidence>
<dbReference type="PANTHER" id="PTHR43375:SF1">
    <property type="entry name" value="OROTIDINE 5'-PHOSPHATE DECARBOXYLASE"/>
    <property type="match status" value="1"/>
</dbReference>
<dbReference type="EMBL" id="JARGDL010000002">
    <property type="protein sequence ID" value="MDF1611102.1"/>
    <property type="molecule type" value="Genomic_DNA"/>
</dbReference>
<comment type="caution">
    <text evidence="9">The sequence shown here is derived from an EMBL/GenBank/DDBJ whole genome shotgun (WGS) entry which is preliminary data.</text>
</comment>
<keyword evidence="10" id="KW-1185">Reference proteome</keyword>
<evidence type="ECO:0000256" key="7">
    <source>
        <dbReference type="NCBIfam" id="TIGR02127"/>
    </source>
</evidence>
<comment type="pathway">
    <text evidence="1">Pyrimidine metabolism; UMP biosynthesis via de novo pathway; UMP from orotate: step 2/2.</text>
</comment>
<dbReference type="EC" id="4.1.1.23" evidence="7"/>
<comment type="similarity">
    <text evidence="2">Belongs to the OMP decarboxylase family. Type 2 subfamily.</text>
</comment>
<keyword evidence="5 9" id="KW-0456">Lyase</keyword>
<gene>
    <name evidence="9" type="primary">pyrF</name>
    <name evidence="9" type="ORF">P0M35_02995</name>
</gene>
<dbReference type="GO" id="GO:0006207">
    <property type="term" value="P:'de novo' pyrimidine nucleobase biosynthetic process"/>
    <property type="evidence" value="ECO:0007669"/>
    <property type="project" value="InterPro"/>
</dbReference>
<sequence length="268" mass="30461">MMNAQEKLKERLNKNLHICVGLDTDLNKIPSHLFKTNEPILEFNKIVVENTYEDAAAYKINFAFYERLGSRGLDIIQKTLEFIPKNILTIADAKRGDIGNTSEMYAKAIFEELNFDSITLHPYMGFDSIQPFLIYKNKISFLLALTSNIGANDFEKIKSSEGKFLFQHVIEKSNEWNINKNLGIVFGATKIEELKENISLFNELYVLLPGVGAQGGSLEDVVKTFDLNNSKNYLINVSRALIYCDTSKNFGEAISHTIKEYNRKVVPN</sequence>
<dbReference type="InterPro" id="IPR011995">
    <property type="entry name" value="OMPdecase_type-2"/>
</dbReference>
<name>A0AAE3TD46_9BACT</name>
<evidence type="ECO:0000256" key="5">
    <source>
        <dbReference type="ARBA" id="ARBA00023239"/>
    </source>
</evidence>
<keyword evidence="4" id="KW-0665">Pyrimidine biosynthesis</keyword>
<dbReference type="RefSeq" id="WP_321534866.1">
    <property type="nucleotide sequence ID" value="NZ_JARGDL010000002.1"/>
</dbReference>
<dbReference type="GO" id="GO:0004590">
    <property type="term" value="F:orotidine-5'-phosphate decarboxylase activity"/>
    <property type="evidence" value="ECO:0007669"/>
    <property type="project" value="UniProtKB-UniRule"/>
</dbReference>
<evidence type="ECO:0000313" key="9">
    <source>
        <dbReference type="EMBL" id="MDF1611102.1"/>
    </source>
</evidence>
<dbReference type="NCBIfam" id="TIGR02127">
    <property type="entry name" value="pyrF_sub2"/>
    <property type="match status" value="1"/>
</dbReference>
<dbReference type="AlphaFoldDB" id="A0AAE3TD46"/>
<evidence type="ECO:0000256" key="6">
    <source>
        <dbReference type="ARBA" id="ARBA00049157"/>
    </source>
</evidence>
<evidence type="ECO:0000259" key="8">
    <source>
        <dbReference type="SMART" id="SM00934"/>
    </source>
</evidence>
<dbReference type="PANTHER" id="PTHR43375">
    <property type="entry name" value="OROTIDINE 5'-PHOSPHATE DECARBOXYLASE"/>
    <property type="match status" value="1"/>
</dbReference>
<dbReference type="GO" id="GO:0009220">
    <property type="term" value="P:pyrimidine ribonucleotide biosynthetic process"/>
    <property type="evidence" value="ECO:0007669"/>
    <property type="project" value="UniProtKB-UniRule"/>
</dbReference>
<dbReference type="Gene3D" id="3.20.20.70">
    <property type="entry name" value="Aldolase class I"/>
    <property type="match status" value="1"/>
</dbReference>
<dbReference type="InterPro" id="IPR011060">
    <property type="entry name" value="RibuloseP-bd_barrel"/>
</dbReference>
<evidence type="ECO:0000313" key="10">
    <source>
        <dbReference type="Proteomes" id="UP001221302"/>
    </source>
</evidence>
<protein>
    <recommendedName>
        <fullName evidence="7">Orotidine-5'-phosphate decarboxylase</fullName>
        <ecNumber evidence="7">4.1.1.23</ecNumber>
    </recommendedName>
</protein>
<dbReference type="Proteomes" id="UP001221302">
    <property type="component" value="Unassembled WGS sequence"/>
</dbReference>
<evidence type="ECO:0000256" key="3">
    <source>
        <dbReference type="ARBA" id="ARBA00022793"/>
    </source>
</evidence>
<comment type="catalytic activity">
    <reaction evidence="6">
        <text>orotidine 5'-phosphate + H(+) = UMP + CO2</text>
        <dbReference type="Rhea" id="RHEA:11596"/>
        <dbReference type="ChEBI" id="CHEBI:15378"/>
        <dbReference type="ChEBI" id="CHEBI:16526"/>
        <dbReference type="ChEBI" id="CHEBI:57538"/>
        <dbReference type="ChEBI" id="CHEBI:57865"/>
        <dbReference type="EC" id="4.1.1.23"/>
    </reaction>
</comment>
<dbReference type="SMART" id="SM00934">
    <property type="entry name" value="OMPdecase"/>
    <property type="match status" value="1"/>
</dbReference>
<proteinExistence type="inferred from homology"/>
<feature type="domain" description="Orotidine 5'-phosphate decarboxylase" evidence="8">
    <location>
        <begin position="17"/>
        <end position="254"/>
    </location>
</feature>
<reference evidence="9" key="1">
    <citation type="submission" date="2023-03" db="EMBL/GenBank/DDBJ databases">
        <title>Stygiobacter electus gen. nov., sp. nov., facultatively anaerobic thermotolerant bacterium of the class Ignavibacteria from a well of Yessentuki mineral water deposit.</title>
        <authorList>
            <person name="Podosokorskaya O.A."/>
            <person name="Elcheninov A.G."/>
            <person name="Petrova N.F."/>
            <person name="Zavarzina D.G."/>
            <person name="Kublanov I.V."/>
            <person name="Merkel A.Y."/>
        </authorList>
    </citation>
    <scope>NUCLEOTIDE SEQUENCE</scope>
    <source>
        <strain evidence="9">09-Me</strain>
    </source>
</reference>
<dbReference type="CDD" id="cd04725">
    <property type="entry name" value="OMP_decarboxylase_like"/>
    <property type="match status" value="1"/>
</dbReference>
<dbReference type="InterPro" id="IPR013785">
    <property type="entry name" value="Aldolase_TIM"/>
</dbReference>
<accession>A0AAE3TD46</accession>
<dbReference type="SUPFAM" id="SSF51366">
    <property type="entry name" value="Ribulose-phoshate binding barrel"/>
    <property type="match status" value="1"/>
</dbReference>
<keyword evidence="3" id="KW-0210">Decarboxylase</keyword>
<organism evidence="9 10">
    <name type="scientific">Stygiobacter electus</name>
    <dbReference type="NCBI Taxonomy" id="3032292"/>
    <lineage>
        <taxon>Bacteria</taxon>
        <taxon>Pseudomonadati</taxon>
        <taxon>Ignavibacteriota</taxon>
        <taxon>Ignavibacteria</taxon>
        <taxon>Ignavibacteriales</taxon>
        <taxon>Melioribacteraceae</taxon>
        <taxon>Stygiobacter</taxon>
    </lineage>
</organism>
<dbReference type="Pfam" id="PF00215">
    <property type="entry name" value="OMPdecase"/>
    <property type="match status" value="1"/>
</dbReference>
<dbReference type="InterPro" id="IPR001754">
    <property type="entry name" value="OMPdeCOase_dom"/>
</dbReference>